<evidence type="ECO:0000313" key="1">
    <source>
        <dbReference type="EMBL" id="MFC6163181.1"/>
    </source>
</evidence>
<comment type="caution">
    <text evidence="1">The sequence shown here is derived from an EMBL/GenBank/DDBJ whole genome shotgun (WGS) entry which is preliminary data.</text>
</comment>
<sequence>MTEYFLVNHQDYFAAGFIVNNGAAYIDTTTGLDTAATAKTDDPARAKAALYQQVLTRPTVGSERNQLTEPEQVQLTQQLDDRFKVISTDNLQSC</sequence>
<name>A0ABW1R035_9LACO</name>
<gene>
    <name evidence="1" type="ORF">ACFP3T_00565</name>
</gene>
<organism evidence="1 2">
    <name type="scientific">Lactiplantibacillus dongliensis</name>
    <dbReference type="NCBI Taxonomy" id="2559919"/>
    <lineage>
        <taxon>Bacteria</taxon>
        <taxon>Bacillati</taxon>
        <taxon>Bacillota</taxon>
        <taxon>Bacilli</taxon>
        <taxon>Lactobacillales</taxon>
        <taxon>Lactobacillaceae</taxon>
        <taxon>Lactiplantibacillus</taxon>
    </lineage>
</organism>
<keyword evidence="2" id="KW-1185">Reference proteome</keyword>
<dbReference type="Proteomes" id="UP001596253">
    <property type="component" value="Unassembled WGS sequence"/>
</dbReference>
<protein>
    <submittedName>
        <fullName evidence="1">Uncharacterized protein</fullName>
    </submittedName>
</protein>
<proteinExistence type="predicted"/>
<evidence type="ECO:0000313" key="2">
    <source>
        <dbReference type="Proteomes" id="UP001596253"/>
    </source>
</evidence>
<reference evidence="2" key="1">
    <citation type="journal article" date="2019" name="Int. J. Syst. Evol. Microbiol.">
        <title>The Global Catalogue of Microorganisms (GCM) 10K type strain sequencing project: providing services to taxonomists for standard genome sequencing and annotation.</title>
        <authorList>
            <consortium name="The Broad Institute Genomics Platform"/>
            <consortium name="The Broad Institute Genome Sequencing Center for Infectious Disease"/>
            <person name="Wu L."/>
            <person name="Ma J."/>
        </authorList>
    </citation>
    <scope>NUCLEOTIDE SEQUENCE [LARGE SCALE GENOMIC DNA]</scope>
    <source>
        <strain evidence="2">CCM 8932</strain>
    </source>
</reference>
<dbReference type="RefSeq" id="WP_137640834.1">
    <property type="nucleotide sequence ID" value="NZ_BJDK01000030.1"/>
</dbReference>
<accession>A0ABW1R035</accession>
<dbReference type="EMBL" id="JBHSSD010000003">
    <property type="protein sequence ID" value="MFC6163181.1"/>
    <property type="molecule type" value="Genomic_DNA"/>
</dbReference>